<feature type="non-terminal residue" evidence="1">
    <location>
        <position position="132"/>
    </location>
</feature>
<dbReference type="EMBL" id="GECZ01022487">
    <property type="protein sequence ID" value="JAS47282.1"/>
    <property type="molecule type" value="Transcribed_RNA"/>
</dbReference>
<gene>
    <name evidence="1" type="ORF">g.46418</name>
</gene>
<reference evidence="1" key="1">
    <citation type="submission" date="2015-11" db="EMBL/GenBank/DDBJ databases">
        <title>De novo transcriptome assembly of four potential Pierce s Disease insect vectors from Arizona vineyards.</title>
        <authorList>
            <person name="Tassone E.E."/>
        </authorList>
    </citation>
    <scope>NUCLEOTIDE SEQUENCE</scope>
</reference>
<proteinExistence type="predicted"/>
<accession>A0A1B6FAS1</accession>
<sequence>DVTMVTPSHVKDFKKWWPDVYKRDVVSTETQSRNIPRDSKQRFLVSQFMEFLYSKEHVGEVKTKNFIGGLQTQTFDLKKNTDVPQLTNNRAYSEDMLPINKLKLDDIKKFRNYIPEEYLNFYEVFTWPTKDN</sequence>
<evidence type="ECO:0000313" key="1">
    <source>
        <dbReference type="EMBL" id="JAS47282.1"/>
    </source>
</evidence>
<name>A0A1B6FAS1_9HEMI</name>
<feature type="non-terminal residue" evidence="1">
    <location>
        <position position="1"/>
    </location>
</feature>
<protein>
    <submittedName>
        <fullName evidence="1">Uncharacterized protein</fullName>
    </submittedName>
</protein>
<organism evidence="1">
    <name type="scientific">Cuerna arida</name>
    <dbReference type="NCBI Taxonomy" id="1464854"/>
    <lineage>
        <taxon>Eukaryota</taxon>
        <taxon>Metazoa</taxon>
        <taxon>Ecdysozoa</taxon>
        <taxon>Arthropoda</taxon>
        <taxon>Hexapoda</taxon>
        <taxon>Insecta</taxon>
        <taxon>Pterygota</taxon>
        <taxon>Neoptera</taxon>
        <taxon>Paraneoptera</taxon>
        <taxon>Hemiptera</taxon>
        <taxon>Auchenorrhyncha</taxon>
        <taxon>Membracoidea</taxon>
        <taxon>Cicadellidae</taxon>
        <taxon>Cicadellinae</taxon>
        <taxon>Proconiini</taxon>
        <taxon>Cuerna</taxon>
    </lineage>
</organism>
<dbReference type="AlphaFoldDB" id="A0A1B6FAS1"/>